<dbReference type="InterPro" id="IPR029787">
    <property type="entry name" value="Nucleotide_cyclase"/>
</dbReference>
<feature type="region of interest" description="Disordered" evidence="1">
    <location>
        <begin position="205"/>
        <end position="268"/>
    </location>
</feature>
<evidence type="ECO:0000313" key="3">
    <source>
        <dbReference type="Proteomes" id="UP001589718"/>
    </source>
</evidence>
<comment type="caution">
    <text evidence="2">The sequence shown here is derived from an EMBL/GenBank/DDBJ whole genome shotgun (WGS) entry which is preliminary data.</text>
</comment>
<organism evidence="2 3">
    <name type="scientific">Streptomyces cremeus</name>
    <dbReference type="NCBI Taxonomy" id="66881"/>
    <lineage>
        <taxon>Bacteria</taxon>
        <taxon>Bacillati</taxon>
        <taxon>Actinomycetota</taxon>
        <taxon>Actinomycetes</taxon>
        <taxon>Kitasatosporales</taxon>
        <taxon>Streptomycetaceae</taxon>
        <taxon>Streptomyces</taxon>
    </lineage>
</organism>
<dbReference type="Gene3D" id="3.30.70.1230">
    <property type="entry name" value="Nucleotide cyclase"/>
    <property type="match status" value="1"/>
</dbReference>
<dbReference type="RefSeq" id="WP_345228954.1">
    <property type="nucleotide sequence ID" value="NZ_BAAAXE010000015.1"/>
</dbReference>
<dbReference type="Proteomes" id="UP001589718">
    <property type="component" value="Unassembled WGS sequence"/>
</dbReference>
<proteinExistence type="predicted"/>
<sequence>MTPKGTTPKKAPAHQPQPPLSRNILLLDIERYSDRDDVEQAYLRRMLYEITDRTLIAAGIDATRRLRADRGDSVMELIDANTSLIDLLRALLSETPIQLRATNRKASTSAQIRLRAVLATGYVAIDENGWVGADLNFACRLLDADELRKALKRSEDDFALCVSDPVHRGIVRHNHPGIPAEKFHPVVLDGKNGAMEAWLYGPVPAGEGGTPAPGGHAAPPSPAPTGEPQAEPPGTASGAYVHGNQTGIAGGTFTAPITFGDLNPGGSR</sequence>
<accession>A0ABV5PGB4</accession>
<evidence type="ECO:0000313" key="2">
    <source>
        <dbReference type="EMBL" id="MFB9522236.1"/>
    </source>
</evidence>
<reference evidence="2 3" key="1">
    <citation type="submission" date="2024-09" db="EMBL/GenBank/DDBJ databases">
        <authorList>
            <person name="Sun Q."/>
            <person name="Mori K."/>
        </authorList>
    </citation>
    <scope>NUCLEOTIDE SEQUENCE [LARGE SCALE GENOMIC DNA]</scope>
    <source>
        <strain evidence="2 3">JCM 4362</strain>
    </source>
</reference>
<protein>
    <submittedName>
        <fullName evidence="2">Uncharacterized protein</fullName>
    </submittedName>
</protein>
<name>A0ABV5PGB4_STRCM</name>
<keyword evidence="3" id="KW-1185">Reference proteome</keyword>
<dbReference type="EMBL" id="JBHMCR010000009">
    <property type="protein sequence ID" value="MFB9522236.1"/>
    <property type="molecule type" value="Genomic_DNA"/>
</dbReference>
<gene>
    <name evidence="2" type="ORF">ACFFTU_20005</name>
</gene>
<evidence type="ECO:0000256" key="1">
    <source>
        <dbReference type="SAM" id="MobiDB-lite"/>
    </source>
</evidence>